<dbReference type="Pfam" id="PF09186">
    <property type="entry name" value="DUF1949"/>
    <property type="match status" value="1"/>
</dbReference>
<evidence type="ECO:0000259" key="3">
    <source>
        <dbReference type="Pfam" id="PF09186"/>
    </source>
</evidence>
<dbReference type="PANTHER" id="PTHR16301">
    <property type="entry name" value="IMPACT-RELATED"/>
    <property type="match status" value="1"/>
</dbReference>
<gene>
    <name evidence="4" type="ORF">PAHA3_0307</name>
</gene>
<comment type="similarity">
    <text evidence="1">Belongs to the IMPACT family.</text>
</comment>
<dbReference type="PANTHER" id="PTHR16301:SF20">
    <property type="entry name" value="IMPACT FAMILY MEMBER YIGZ"/>
    <property type="match status" value="1"/>
</dbReference>
<dbReference type="InterPro" id="IPR020569">
    <property type="entry name" value="UPF0029_Impact_CS"/>
</dbReference>
<sequence length="243" mass="27110">MKITRAVRPRSRGELLSCKMELDSGKDQKVGFGMIERYRTVRGPGNLEIVIKKSRFIGHIMPVTTEEEAVAFIDEIKKKHWNATHNCSAYMIGERDEIQKQSDDGEPSGTAGKPILEVIKNQKLKNVAIVVTRYFGGIMLGAGGLIRAYTDGAVAAIEAGEAITNVLHREVFVELDYTWLGKVENELRSREVRTGETGFTDKVTLTCLPPDSETEAFVAWITDLTQGQSRITEGQRLYFIEGE</sequence>
<dbReference type="InterPro" id="IPR001498">
    <property type="entry name" value="Impact_N"/>
</dbReference>
<dbReference type="InterPro" id="IPR036956">
    <property type="entry name" value="Impact_N_sf"/>
</dbReference>
<reference evidence="4 5" key="1">
    <citation type="journal article" date="2016" name="Genome Announc.">
        <title>Draft Genome Sequence of Paenibacillus amylolyticus Heshi-A3, Isolated from Fermented Rice Bran in a Japanese Fermented Seafood Dish.</title>
        <authorList>
            <person name="Akuzawa S."/>
            <person name="Nagaoka J."/>
            <person name="Kanekatsu M."/>
            <person name="Kubota E."/>
            <person name="Ohtake R."/>
            <person name="Suzuki T."/>
            <person name="Kanesaki Y."/>
        </authorList>
    </citation>
    <scope>NUCLEOTIDE SEQUENCE [LARGE SCALE GENOMIC DNA]</scope>
    <source>
        <strain evidence="4 5">Heshi-A3</strain>
    </source>
</reference>
<dbReference type="SUPFAM" id="SSF54211">
    <property type="entry name" value="Ribosomal protein S5 domain 2-like"/>
    <property type="match status" value="1"/>
</dbReference>
<dbReference type="SUPFAM" id="SSF54980">
    <property type="entry name" value="EF-G C-terminal domain-like"/>
    <property type="match status" value="1"/>
</dbReference>
<dbReference type="AlphaFoldDB" id="A0A117I089"/>
<proteinExistence type="inferred from homology"/>
<dbReference type="Proteomes" id="UP000069697">
    <property type="component" value="Unassembled WGS sequence"/>
</dbReference>
<dbReference type="InterPro" id="IPR035647">
    <property type="entry name" value="EFG_III/V"/>
</dbReference>
<dbReference type="InterPro" id="IPR015269">
    <property type="entry name" value="UPF0029_Impact_C"/>
</dbReference>
<dbReference type="Gene3D" id="3.30.230.30">
    <property type="entry name" value="Impact, N-terminal domain"/>
    <property type="match status" value="1"/>
</dbReference>
<accession>A0A117I089</accession>
<dbReference type="InterPro" id="IPR023582">
    <property type="entry name" value="Impact"/>
</dbReference>
<evidence type="ECO:0000256" key="1">
    <source>
        <dbReference type="ARBA" id="ARBA00007665"/>
    </source>
</evidence>
<dbReference type="InterPro" id="IPR015796">
    <property type="entry name" value="Impact_YigZ-like"/>
</dbReference>
<reference evidence="5" key="2">
    <citation type="submission" date="2016-01" db="EMBL/GenBank/DDBJ databases">
        <title>Draft Genome Sequence of Paenibacillus amylolyticus Heshi-A3 that Was Isolated from Fermented Rice Bran with Aging Salted Mackerel, Which Was Named Heshiko as Traditional Fermented Seafood in Japan.</title>
        <authorList>
            <person name="Akuzawa S."/>
            <person name="Nakagawa J."/>
            <person name="Kanekatsu T."/>
            <person name="Kubota E."/>
            <person name="Ohtake R."/>
            <person name="Suzuki T."/>
            <person name="Kanesaki Y."/>
        </authorList>
    </citation>
    <scope>NUCLEOTIDE SEQUENCE [LARGE SCALE GENOMIC DNA]</scope>
    <source>
        <strain evidence="5">Heshi-A3</strain>
    </source>
</reference>
<comment type="caution">
    <text evidence="4">The sequence shown here is derived from an EMBL/GenBank/DDBJ whole genome shotgun (WGS) entry which is preliminary data.</text>
</comment>
<organism evidence="4 5">
    <name type="scientific">Paenibacillus amylolyticus</name>
    <dbReference type="NCBI Taxonomy" id="1451"/>
    <lineage>
        <taxon>Bacteria</taxon>
        <taxon>Bacillati</taxon>
        <taxon>Bacillota</taxon>
        <taxon>Bacilli</taxon>
        <taxon>Bacillales</taxon>
        <taxon>Paenibacillaceae</taxon>
        <taxon>Paenibacillus</taxon>
    </lineage>
</organism>
<dbReference type="PROSITE" id="PS00910">
    <property type="entry name" value="UPF0029"/>
    <property type="match status" value="1"/>
</dbReference>
<feature type="domain" description="Impact N-terminal" evidence="2">
    <location>
        <begin position="52"/>
        <end position="156"/>
    </location>
</feature>
<evidence type="ECO:0000313" key="4">
    <source>
        <dbReference type="EMBL" id="GAS80237.1"/>
    </source>
</evidence>
<evidence type="ECO:0000259" key="2">
    <source>
        <dbReference type="Pfam" id="PF01205"/>
    </source>
</evidence>
<evidence type="ECO:0000313" key="5">
    <source>
        <dbReference type="Proteomes" id="UP000069697"/>
    </source>
</evidence>
<feature type="domain" description="UPF0029" evidence="3">
    <location>
        <begin position="173"/>
        <end position="228"/>
    </location>
</feature>
<dbReference type="GO" id="GO:0006446">
    <property type="term" value="P:regulation of translational initiation"/>
    <property type="evidence" value="ECO:0007669"/>
    <property type="project" value="TreeGrafter"/>
</dbReference>
<dbReference type="Pfam" id="PF01205">
    <property type="entry name" value="Impact_N"/>
    <property type="match status" value="1"/>
</dbReference>
<dbReference type="NCBIfam" id="TIGR00257">
    <property type="entry name" value="IMPACT_YIGZ"/>
    <property type="match status" value="1"/>
</dbReference>
<dbReference type="EMBL" id="BCNV01000001">
    <property type="protein sequence ID" value="GAS80237.1"/>
    <property type="molecule type" value="Genomic_DNA"/>
</dbReference>
<protein>
    <submittedName>
        <fullName evidence="4">Xaa-Pro dipeptidase</fullName>
    </submittedName>
</protein>
<dbReference type="InterPro" id="IPR020568">
    <property type="entry name" value="Ribosomal_Su5_D2-typ_SF"/>
</dbReference>
<dbReference type="Gene3D" id="3.30.70.240">
    <property type="match status" value="1"/>
</dbReference>
<dbReference type="GO" id="GO:0005737">
    <property type="term" value="C:cytoplasm"/>
    <property type="evidence" value="ECO:0007669"/>
    <property type="project" value="TreeGrafter"/>
</dbReference>
<name>A0A117I089_PAEAM</name>